<gene>
    <name evidence="2" type="ORF">RR42_m1382</name>
</gene>
<dbReference type="AlphaFoldDB" id="A0A0C4Y987"/>
<dbReference type="Gene3D" id="3.90.320.10">
    <property type="match status" value="1"/>
</dbReference>
<evidence type="ECO:0000313" key="3">
    <source>
        <dbReference type="Proteomes" id="UP000031843"/>
    </source>
</evidence>
<protein>
    <recommendedName>
        <fullName evidence="1">PD-(D/E)XK endonuclease-like domain-containing protein</fullName>
    </recommendedName>
</protein>
<reference evidence="2 3" key="1">
    <citation type="journal article" date="2015" name="Genome Announc.">
        <title>Complete Genome Sequence of Cupriavidus basilensis 4G11, Isolated from the Oak Ridge Field Research Center Site.</title>
        <authorList>
            <person name="Ray J."/>
            <person name="Waters R.J."/>
            <person name="Skerker J.M."/>
            <person name="Kuehl J.V."/>
            <person name="Price M.N."/>
            <person name="Huang J."/>
            <person name="Chakraborty R."/>
            <person name="Arkin A.P."/>
            <person name="Deutschbauer A."/>
        </authorList>
    </citation>
    <scope>NUCLEOTIDE SEQUENCE [LARGE SCALE GENOMIC DNA]</scope>
    <source>
        <strain evidence="2">4G11</strain>
    </source>
</reference>
<proteinExistence type="predicted"/>
<name>A0A0C4Y987_9BURK</name>
<dbReference type="EMBL" id="CP010536">
    <property type="protein sequence ID" value="AJG18784.1"/>
    <property type="molecule type" value="Genomic_DNA"/>
</dbReference>
<organism evidence="2 3">
    <name type="scientific">Cupriavidus basilensis</name>
    <dbReference type="NCBI Taxonomy" id="68895"/>
    <lineage>
        <taxon>Bacteria</taxon>
        <taxon>Pseudomonadati</taxon>
        <taxon>Pseudomonadota</taxon>
        <taxon>Betaproteobacteria</taxon>
        <taxon>Burkholderiales</taxon>
        <taxon>Burkholderiaceae</taxon>
        <taxon>Cupriavidus</taxon>
    </lineage>
</organism>
<sequence>MRGEEPSVEEAVAVAMASLHNPEEEVAWDDVKDFKDAEAIVIKLTTKYCNEFAPTRHYVAIETRCAALDIRTDYGVVRTTGTIDRVRELPDLRRGVTDLKSGKQATEKNDDGTRRAAIGAHHLQVGIYTLMAEVALNEQLEAPAEIVGLSTTKEAPIAAADIPDVKTALLGKEGYVGMIEMAAKTLKDGLFRPNPGAFTCTKTWCAGYPRCPYHA</sequence>
<dbReference type="Proteomes" id="UP000031843">
    <property type="component" value="Chromosome main"/>
</dbReference>
<dbReference type="InterPro" id="IPR038726">
    <property type="entry name" value="PDDEXK_AddAB-type"/>
</dbReference>
<dbReference type="Pfam" id="PF12705">
    <property type="entry name" value="PDDEXK_1"/>
    <property type="match status" value="1"/>
</dbReference>
<dbReference type="STRING" id="68895.RR42_m1382"/>
<keyword evidence="3" id="KW-1185">Reference proteome</keyword>
<evidence type="ECO:0000313" key="2">
    <source>
        <dbReference type="EMBL" id="AJG18784.1"/>
    </source>
</evidence>
<dbReference type="InterPro" id="IPR011604">
    <property type="entry name" value="PDDEXK-like_dom_sf"/>
</dbReference>
<dbReference type="KEGG" id="cbw:RR42_m1382"/>
<evidence type="ECO:0000259" key="1">
    <source>
        <dbReference type="Pfam" id="PF12705"/>
    </source>
</evidence>
<feature type="domain" description="PD-(D/E)XK endonuclease-like" evidence="1">
    <location>
        <begin position="32"/>
        <end position="212"/>
    </location>
</feature>
<accession>A0A0C4Y987</accession>